<keyword evidence="1" id="KW-0106">Calcium</keyword>
<dbReference type="Proteomes" id="UP000015105">
    <property type="component" value="Chromosome 5D"/>
</dbReference>
<accession>A0A453M5D3</accession>
<feature type="compositionally biased region" description="Basic residues" evidence="2">
    <location>
        <begin position="69"/>
        <end position="78"/>
    </location>
</feature>
<organism evidence="4 5">
    <name type="scientific">Aegilops tauschii subsp. strangulata</name>
    <name type="common">Goatgrass</name>
    <dbReference type="NCBI Taxonomy" id="200361"/>
    <lineage>
        <taxon>Eukaryota</taxon>
        <taxon>Viridiplantae</taxon>
        <taxon>Streptophyta</taxon>
        <taxon>Embryophyta</taxon>
        <taxon>Tracheophyta</taxon>
        <taxon>Spermatophyta</taxon>
        <taxon>Magnoliopsida</taxon>
        <taxon>Liliopsida</taxon>
        <taxon>Poales</taxon>
        <taxon>Poaceae</taxon>
        <taxon>BOP clade</taxon>
        <taxon>Pooideae</taxon>
        <taxon>Triticodae</taxon>
        <taxon>Triticeae</taxon>
        <taxon>Triticinae</taxon>
        <taxon>Aegilops</taxon>
    </lineage>
</organism>
<dbReference type="AlphaFoldDB" id="A0A453M5D3"/>
<dbReference type="SMART" id="SM00054">
    <property type="entry name" value="EFh"/>
    <property type="match status" value="2"/>
</dbReference>
<dbReference type="PROSITE" id="PS00018">
    <property type="entry name" value="EF_HAND_1"/>
    <property type="match status" value="2"/>
</dbReference>
<evidence type="ECO:0000256" key="2">
    <source>
        <dbReference type="SAM" id="MobiDB-lite"/>
    </source>
</evidence>
<reference evidence="5" key="2">
    <citation type="journal article" date="2017" name="Nat. Plants">
        <title>The Aegilops tauschii genome reveals multiple impacts of transposons.</title>
        <authorList>
            <person name="Zhao G."/>
            <person name="Zou C."/>
            <person name="Li K."/>
            <person name="Wang K."/>
            <person name="Li T."/>
            <person name="Gao L."/>
            <person name="Zhang X."/>
            <person name="Wang H."/>
            <person name="Yang Z."/>
            <person name="Liu X."/>
            <person name="Jiang W."/>
            <person name="Mao L."/>
            <person name="Kong X."/>
            <person name="Jiao Y."/>
            <person name="Jia J."/>
        </authorList>
    </citation>
    <scope>NUCLEOTIDE SEQUENCE [LARGE SCALE GENOMIC DNA]</scope>
    <source>
        <strain evidence="5">cv. AL8/78</strain>
    </source>
</reference>
<feature type="domain" description="EF-hand" evidence="3">
    <location>
        <begin position="103"/>
        <end position="138"/>
    </location>
</feature>
<dbReference type="Pfam" id="PF13499">
    <property type="entry name" value="EF-hand_7"/>
    <property type="match status" value="1"/>
</dbReference>
<protein>
    <recommendedName>
        <fullName evidence="3">EF-hand domain-containing protein</fullName>
    </recommendedName>
</protein>
<dbReference type="GO" id="GO:0005509">
    <property type="term" value="F:calcium ion binding"/>
    <property type="evidence" value="ECO:0007669"/>
    <property type="project" value="InterPro"/>
</dbReference>
<evidence type="ECO:0000259" key="3">
    <source>
        <dbReference type="PROSITE" id="PS50222"/>
    </source>
</evidence>
<feature type="region of interest" description="Disordered" evidence="2">
    <location>
        <begin position="1"/>
        <end position="78"/>
    </location>
</feature>
<keyword evidence="5" id="KW-1185">Reference proteome</keyword>
<dbReference type="STRING" id="200361.A0A453M5D3"/>
<feature type="domain" description="EF-hand" evidence="3">
    <location>
        <begin position="154"/>
        <end position="189"/>
    </location>
</feature>
<dbReference type="PANTHER" id="PTHR34574">
    <property type="entry name" value="CALCIUM-BINDING EF-HAND FAMILY PROTEIN-RELATED"/>
    <property type="match status" value="1"/>
</dbReference>
<dbReference type="EnsemblPlants" id="AET5Gv21053000.1">
    <property type="protein sequence ID" value="AET5Gv21053000.1"/>
    <property type="gene ID" value="AET5Gv21053000"/>
</dbReference>
<dbReference type="Gramene" id="AET5Gv21053000.1">
    <property type="protein sequence ID" value="AET5Gv21053000.1"/>
    <property type="gene ID" value="AET5Gv21053000"/>
</dbReference>
<evidence type="ECO:0000313" key="5">
    <source>
        <dbReference type="Proteomes" id="UP000015105"/>
    </source>
</evidence>
<sequence length="242" mass="26072">THTRKISESTTPRPHQADKHGSQRPNSTQKPIHPLTHGKTKSAVGSLHSTPLHSLAAPQHSTSHEQSHRGQRTRVRRRRSIDEMSVVVLDGSTVRSFVADEAAFARSVDARFAALDANGDGVLSRAELRRALESFRLLDGAGFGSAEPAPLPGEVAALYDAVFEQFDADHSGAVDRAEFRGEMRRIMLAVADGLGCQPLQVAVDDKGGSFLLEAAEHEAAMIAARVQEERDKTAAEEAADGK</sequence>
<dbReference type="PROSITE" id="PS50222">
    <property type="entry name" value="EF_HAND_2"/>
    <property type="match status" value="2"/>
</dbReference>
<dbReference type="SUPFAM" id="SSF47473">
    <property type="entry name" value="EF-hand"/>
    <property type="match status" value="1"/>
</dbReference>
<evidence type="ECO:0000313" key="4">
    <source>
        <dbReference type="EnsemblPlants" id="AET5Gv21053000.1"/>
    </source>
</evidence>
<reference evidence="5" key="1">
    <citation type="journal article" date="2014" name="Science">
        <title>Ancient hybridizations among the ancestral genomes of bread wheat.</title>
        <authorList>
            <consortium name="International Wheat Genome Sequencing Consortium,"/>
            <person name="Marcussen T."/>
            <person name="Sandve S.R."/>
            <person name="Heier L."/>
            <person name="Spannagl M."/>
            <person name="Pfeifer M."/>
            <person name="Jakobsen K.S."/>
            <person name="Wulff B.B."/>
            <person name="Steuernagel B."/>
            <person name="Mayer K.F."/>
            <person name="Olsen O.A."/>
        </authorList>
    </citation>
    <scope>NUCLEOTIDE SEQUENCE [LARGE SCALE GENOMIC DNA]</scope>
    <source>
        <strain evidence="5">cv. AL8/78</strain>
    </source>
</reference>
<dbReference type="InterPro" id="IPR011992">
    <property type="entry name" value="EF-hand-dom_pair"/>
</dbReference>
<dbReference type="Gene3D" id="1.10.238.10">
    <property type="entry name" value="EF-hand"/>
    <property type="match status" value="1"/>
</dbReference>
<reference evidence="4" key="3">
    <citation type="journal article" date="2017" name="Nature">
        <title>Genome sequence of the progenitor of the wheat D genome Aegilops tauschii.</title>
        <authorList>
            <person name="Luo M.C."/>
            <person name="Gu Y.Q."/>
            <person name="Puiu D."/>
            <person name="Wang H."/>
            <person name="Twardziok S.O."/>
            <person name="Deal K.R."/>
            <person name="Huo N."/>
            <person name="Zhu T."/>
            <person name="Wang L."/>
            <person name="Wang Y."/>
            <person name="McGuire P.E."/>
            <person name="Liu S."/>
            <person name="Long H."/>
            <person name="Ramasamy R.K."/>
            <person name="Rodriguez J.C."/>
            <person name="Van S.L."/>
            <person name="Yuan L."/>
            <person name="Wang Z."/>
            <person name="Xia Z."/>
            <person name="Xiao L."/>
            <person name="Anderson O.D."/>
            <person name="Ouyang S."/>
            <person name="Liang Y."/>
            <person name="Zimin A.V."/>
            <person name="Pertea G."/>
            <person name="Qi P."/>
            <person name="Bennetzen J.L."/>
            <person name="Dai X."/>
            <person name="Dawson M.W."/>
            <person name="Muller H.G."/>
            <person name="Kugler K."/>
            <person name="Rivarola-Duarte L."/>
            <person name="Spannagl M."/>
            <person name="Mayer K.F.X."/>
            <person name="Lu F.H."/>
            <person name="Bevan M.W."/>
            <person name="Leroy P."/>
            <person name="Li P."/>
            <person name="You F.M."/>
            <person name="Sun Q."/>
            <person name="Liu Z."/>
            <person name="Lyons E."/>
            <person name="Wicker T."/>
            <person name="Salzberg S.L."/>
            <person name="Devos K.M."/>
            <person name="Dvorak J."/>
        </authorList>
    </citation>
    <scope>NUCLEOTIDE SEQUENCE [LARGE SCALE GENOMIC DNA]</scope>
    <source>
        <strain evidence="4">cv. AL8/78</strain>
    </source>
</reference>
<reference evidence="4" key="4">
    <citation type="submission" date="2019-03" db="UniProtKB">
        <authorList>
            <consortium name="EnsemblPlants"/>
        </authorList>
    </citation>
    <scope>IDENTIFICATION</scope>
</reference>
<dbReference type="PANTHER" id="PTHR34574:SF5">
    <property type="entry name" value="CALCIUM-BINDING EF-HAND FAMILY PROTEIN"/>
    <property type="match status" value="1"/>
</dbReference>
<dbReference type="InterPro" id="IPR002048">
    <property type="entry name" value="EF_hand_dom"/>
</dbReference>
<dbReference type="CDD" id="cd00051">
    <property type="entry name" value="EFh"/>
    <property type="match status" value="1"/>
</dbReference>
<evidence type="ECO:0000256" key="1">
    <source>
        <dbReference type="ARBA" id="ARBA00022837"/>
    </source>
</evidence>
<name>A0A453M5D3_AEGTS</name>
<dbReference type="InterPro" id="IPR018247">
    <property type="entry name" value="EF_Hand_1_Ca_BS"/>
</dbReference>
<proteinExistence type="predicted"/>
<reference evidence="4" key="5">
    <citation type="journal article" date="2021" name="G3 (Bethesda)">
        <title>Aegilops tauschii genome assembly Aet v5.0 features greater sequence contiguity and improved annotation.</title>
        <authorList>
            <person name="Wang L."/>
            <person name="Zhu T."/>
            <person name="Rodriguez J.C."/>
            <person name="Deal K.R."/>
            <person name="Dubcovsky J."/>
            <person name="McGuire P.E."/>
            <person name="Lux T."/>
            <person name="Spannagl M."/>
            <person name="Mayer K.F.X."/>
            <person name="Baldrich P."/>
            <person name="Meyers B.C."/>
            <person name="Huo N."/>
            <person name="Gu Y.Q."/>
            <person name="Zhou H."/>
            <person name="Devos K.M."/>
            <person name="Bennetzen J.L."/>
            <person name="Unver T."/>
            <person name="Budak H."/>
            <person name="Gulick P.J."/>
            <person name="Galiba G."/>
            <person name="Kalapos B."/>
            <person name="Nelson D.R."/>
            <person name="Li P."/>
            <person name="You F.M."/>
            <person name="Luo M.C."/>
            <person name="Dvorak J."/>
        </authorList>
    </citation>
    <scope>NUCLEOTIDE SEQUENCE [LARGE SCALE GENOMIC DNA]</scope>
    <source>
        <strain evidence="4">cv. AL8/78</strain>
    </source>
</reference>